<dbReference type="Pfam" id="PF00571">
    <property type="entry name" value="CBS"/>
    <property type="match status" value="2"/>
</dbReference>
<name>A0A3B0UJF1_9ZZZZ</name>
<dbReference type="Gene3D" id="3.10.580.10">
    <property type="entry name" value="CBS-domain"/>
    <property type="match status" value="1"/>
</dbReference>
<dbReference type="EMBL" id="UOEQ01000232">
    <property type="protein sequence ID" value="VAW19686.1"/>
    <property type="molecule type" value="Genomic_DNA"/>
</dbReference>
<proteinExistence type="predicted"/>
<gene>
    <name evidence="3" type="ORF">MNBD_ALPHA11-1578</name>
</gene>
<feature type="domain" description="CBS" evidence="2">
    <location>
        <begin position="9"/>
        <end position="67"/>
    </location>
</feature>
<evidence type="ECO:0000256" key="1">
    <source>
        <dbReference type="ARBA" id="ARBA00023122"/>
    </source>
</evidence>
<feature type="domain" description="CBS" evidence="2">
    <location>
        <begin position="75"/>
        <end position="130"/>
    </location>
</feature>
<dbReference type="PANTHER" id="PTHR43080:SF2">
    <property type="entry name" value="CBS DOMAIN-CONTAINING PROTEIN"/>
    <property type="match status" value="1"/>
</dbReference>
<dbReference type="InterPro" id="IPR044725">
    <property type="entry name" value="CBSX3_CBS_dom"/>
</dbReference>
<dbReference type="PANTHER" id="PTHR43080">
    <property type="entry name" value="CBS DOMAIN-CONTAINING PROTEIN CBSX3, MITOCHONDRIAL"/>
    <property type="match status" value="1"/>
</dbReference>
<reference evidence="3" key="1">
    <citation type="submission" date="2018-06" db="EMBL/GenBank/DDBJ databases">
        <authorList>
            <person name="Zhirakovskaya E."/>
        </authorList>
    </citation>
    <scope>NUCLEOTIDE SEQUENCE</scope>
</reference>
<evidence type="ECO:0000313" key="3">
    <source>
        <dbReference type="EMBL" id="VAW19686.1"/>
    </source>
</evidence>
<dbReference type="PROSITE" id="PS51371">
    <property type="entry name" value="CBS"/>
    <property type="match status" value="2"/>
</dbReference>
<dbReference type="InterPro" id="IPR046342">
    <property type="entry name" value="CBS_dom_sf"/>
</dbReference>
<organism evidence="3">
    <name type="scientific">hydrothermal vent metagenome</name>
    <dbReference type="NCBI Taxonomy" id="652676"/>
    <lineage>
        <taxon>unclassified sequences</taxon>
        <taxon>metagenomes</taxon>
        <taxon>ecological metagenomes</taxon>
    </lineage>
</organism>
<dbReference type="SUPFAM" id="SSF54631">
    <property type="entry name" value="CBS-domain pair"/>
    <property type="match status" value="1"/>
</dbReference>
<sequence>MTVNALLNDKPAKTITLPSSSTLADICNTLAKNRIGTVLIVDDGKLCGIVSERDVVRILAASGNKALNSTAGDCMTKKLVTCTRTDTVSMVMERMTTGRFRHIPIVENDELLGIVSIGDVVKYRMAEVEREAQEIRDYIATT</sequence>
<dbReference type="InterPro" id="IPR000644">
    <property type="entry name" value="CBS_dom"/>
</dbReference>
<accession>A0A3B0UJF1</accession>
<keyword evidence="1" id="KW-0129">CBS domain</keyword>
<protein>
    <submittedName>
        <fullName evidence="3">CBS domain protein</fullName>
    </submittedName>
</protein>
<dbReference type="AlphaFoldDB" id="A0A3B0UJF1"/>
<evidence type="ECO:0000259" key="2">
    <source>
        <dbReference type="PROSITE" id="PS51371"/>
    </source>
</evidence>
<dbReference type="CDD" id="cd04623">
    <property type="entry name" value="CBS_pair_bac_euk"/>
    <property type="match status" value="1"/>
</dbReference>
<dbReference type="SMART" id="SM00116">
    <property type="entry name" value="CBS"/>
    <property type="match status" value="2"/>
</dbReference>
<dbReference type="InterPro" id="IPR051257">
    <property type="entry name" value="Diverse_CBS-Domain"/>
</dbReference>